<dbReference type="SUPFAM" id="SSF51735">
    <property type="entry name" value="NAD(P)-binding Rossmann-fold domains"/>
    <property type="match status" value="1"/>
</dbReference>
<organism evidence="2">
    <name type="scientific">Rhizochromulina marina</name>
    <dbReference type="NCBI Taxonomy" id="1034831"/>
    <lineage>
        <taxon>Eukaryota</taxon>
        <taxon>Sar</taxon>
        <taxon>Stramenopiles</taxon>
        <taxon>Ochrophyta</taxon>
        <taxon>Dictyochophyceae</taxon>
        <taxon>Rhizochromulinales</taxon>
        <taxon>Rhizochromulina</taxon>
    </lineage>
</organism>
<dbReference type="SUPFAM" id="SSF48179">
    <property type="entry name" value="6-phosphogluconate dehydrogenase C-terminal domain-like"/>
    <property type="match status" value="1"/>
</dbReference>
<dbReference type="Pfam" id="PF02317">
    <property type="entry name" value="Octopine_DH"/>
    <property type="match status" value="1"/>
</dbReference>
<evidence type="ECO:0000313" key="2">
    <source>
        <dbReference type="EMBL" id="CAD9683524.1"/>
    </source>
</evidence>
<protein>
    <recommendedName>
        <fullName evidence="1">Opine dehydrogenase domain-containing protein</fullName>
    </recommendedName>
</protein>
<dbReference type="InterPro" id="IPR036291">
    <property type="entry name" value="NAD(P)-bd_dom_sf"/>
</dbReference>
<feature type="domain" description="Opine dehydrogenase" evidence="1">
    <location>
        <begin position="197"/>
        <end position="363"/>
    </location>
</feature>
<dbReference type="AlphaFoldDB" id="A0A7S2WE54"/>
<dbReference type="InterPro" id="IPR003421">
    <property type="entry name" value="Opine_DH"/>
</dbReference>
<name>A0A7S2WE54_9STRA</name>
<reference evidence="2" key="1">
    <citation type="submission" date="2021-01" db="EMBL/GenBank/DDBJ databases">
        <authorList>
            <person name="Corre E."/>
            <person name="Pelletier E."/>
            <person name="Niang G."/>
            <person name="Scheremetjew M."/>
            <person name="Finn R."/>
            <person name="Kale V."/>
            <person name="Holt S."/>
            <person name="Cochrane G."/>
            <person name="Meng A."/>
            <person name="Brown T."/>
            <person name="Cohen L."/>
        </authorList>
    </citation>
    <scope>NUCLEOTIDE SEQUENCE</scope>
    <source>
        <strain evidence="2">CCMP1243</strain>
    </source>
</reference>
<sequence length="412" mass="45120">MAAAAVAEGRQLFITLVGGGNSTHCFAPLACAQGHKVAILTRRPDDWSETVEVVNDDTDWLPITKMECKPHVITSDPAACIPHSDIIVIAGIPIHHNPAMLQLIKPHLPTNKKVFIGTICAYGGFDWVAHRELDHCADYSLFGTQLIPWCCGTLEYGKTGIIIGAKRILRIATEDGKDPDGIKDLLRPILRQNLADTDFLASTLWPNNPSLHPPILYGLFKDWDGKTPYDAATLPVAIYAEMNDASAKAVCDLDDELVAITEGLKAKGWKNADDFRFRKCVLENYLEQISDNTDTVTCIRTNKAFAKHKIPYQQVDGGVVPVIAHKFFETDLPFGLVTFKDIALLCGVETPLIDKIIMWNQALIDKEYLAADGSLSGKDIGECIVPSRMGIDLIGLSKSFANGSPAKKARVD</sequence>
<dbReference type="PANTHER" id="PTHR38015:SF1">
    <property type="entry name" value="OPINE DEHYDROGENASE DOMAIN-CONTAINING PROTEIN"/>
    <property type="match status" value="1"/>
</dbReference>
<gene>
    <name evidence="2" type="ORF">RMAR1173_LOCUS8995</name>
</gene>
<dbReference type="PANTHER" id="PTHR38015">
    <property type="entry name" value="BLR6086 PROTEIN"/>
    <property type="match status" value="1"/>
</dbReference>
<dbReference type="Gene3D" id="3.40.50.720">
    <property type="entry name" value="NAD(P)-binding Rossmann-like Domain"/>
    <property type="match status" value="1"/>
</dbReference>
<dbReference type="InterPro" id="IPR008927">
    <property type="entry name" value="6-PGluconate_DH-like_C_sf"/>
</dbReference>
<dbReference type="InterPro" id="IPR051729">
    <property type="entry name" value="Opine/Lysopine_DH"/>
</dbReference>
<evidence type="ECO:0000259" key="1">
    <source>
        <dbReference type="Pfam" id="PF02317"/>
    </source>
</evidence>
<accession>A0A7S2WE54</accession>
<dbReference type="EMBL" id="HBHJ01013774">
    <property type="protein sequence ID" value="CAD9683524.1"/>
    <property type="molecule type" value="Transcribed_RNA"/>
</dbReference>
<dbReference type="GO" id="GO:0016491">
    <property type="term" value="F:oxidoreductase activity"/>
    <property type="evidence" value="ECO:0007669"/>
    <property type="project" value="InterPro"/>
</dbReference>
<proteinExistence type="predicted"/>
<dbReference type="InterPro" id="IPR013328">
    <property type="entry name" value="6PGD_dom2"/>
</dbReference>
<dbReference type="Gene3D" id="1.10.1040.10">
    <property type="entry name" value="N-(1-d-carboxylethyl)-l-norvaline Dehydrogenase, domain 2"/>
    <property type="match status" value="1"/>
</dbReference>